<reference evidence="2 3" key="1">
    <citation type="submission" date="2023-12" db="EMBL/GenBank/DDBJ databases">
        <title>A high-quality genome assembly for Dillenia turbinata (Dilleniales).</title>
        <authorList>
            <person name="Chanderbali A."/>
        </authorList>
    </citation>
    <scope>NUCLEOTIDE SEQUENCE [LARGE SCALE GENOMIC DNA]</scope>
    <source>
        <strain evidence="2">LSX21</strain>
        <tissue evidence="2">Leaf</tissue>
    </source>
</reference>
<dbReference type="AlphaFoldDB" id="A0AAN8Z706"/>
<name>A0AAN8Z706_9MAGN</name>
<comment type="caution">
    <text evidence="2">The sequence shown here is derived from an EMBL/GenBank/DDBJ whole genome shotgun (WGS) entry which is preliminary data.</text>
</comment>
<proteinExistence type="predicted"/>
<dbReference type="Proteomes" id="UP001370490">
    <property type="component" value="Unassembled WGS sequence"/>
</dbReference>
<dbReference type="EMBL" id="JBAMMX010000013">
    <property type="protein sequence ID" value="KAK6928919.1"/>
    <property type="molecule type" value="Genomic_DNA"/>
</dbReference>
<dbReference type="PANTHER" id="PTHR33624">
    <property type="entry name" value="SIGMA FACTOR BINDING PROTEIN 1, CHLOROPLASTIC"/>
    <property type="match status" value="1"/>
</dbReference>
<sequence length="132" mass="14795">MMDVSTVHQIKNQRQAKRKKRTAIKVVYISSPVKVKTSASEFRALVQKLTGRESDAVRFTEINSGASSWTLDHDQELKAVDDYVSPTSSVSMFEPSDDVLGAEIEDDFARNFTSSFLYDNPQVVAFENIVSL</sequence>
<feature type="domain" description="VQ" evidence="1">
    <location>
        <begin position="29"/>
        <end position="55"/>
    </location>
</feature>
<evidence type="ECO:0000313" key="3">
    <source>
        <dbReference type="Proteomes" id="UP001370490"/>
    </source>
</evidence>
<gene>
    <name evidence="2" type="ORF">RJ641_005124</name>
</gene>
<dbReference type="Pfam" id="PF05678">
    <property type="entry name" value="VQ"/>
    <property type="match status" value="1"/>
</dbReference>
<evidence type="ECO:0000313" key="2">
    <source>
        <dbReference type="EMBL" id="KAK6928919.1"/>
    </source>
</evidence>
<dbReference type="InterPro" id="IPR039335">
    <property type="entry name" value="SIB1/2"/>
</dbReference>
<dbReference type="PANTHER" id="PTHR33624:SF24">
    <property type="entry name" value="VQ DOMAIN-CONTAINING PROTEIN"/>
    <property type="match status" value="1"/>
</dbReference>
<dbReference type="InterPro" id="IPR008889">
    <property type="entry name" value="VQ"/>
</dbReference>
<accession>A0AAN8Z706</accession>
<evidence type="ECO:0000259" key="1">
    <source>
        <dbReference type="Pfam" id="PF05678"/>
    </source>
</evidence>
<protein>
    <submittedName>
        <fullName evidence="2">VQ protein</fullName>
    </submittedName>
</protein>
<organism evidence="2 3">
    <name type="scientific">Dillenia turbinata</name>
    <dbReference type="NCBI Taxonomy" id="194707"/>
    <lineage>
        <taxon>Eukaryota</taxon>
        <taxon>Viridiplantae</taxon>
        <taxon>Streptophyta</taxon>
        <taxon>Embryophyta</taxon>
        <taxon>Tracheophyta</taxon>
        <taxon>Spermatophyta</taxon>
        <taxon>Magnoliopsida</taxon>
        <taxon>eudicotyledons</taxon>
        <taxon>Gunneridae</taxon>
        <taxon>Pentapetalae</taxon>
        <taxon>Dilleniales</taxon>
        <taxon>Dilleniaceae</taxon>
        <taxon>Dillenia</taxon>
    </lineage>
</organism>
<keyword evidence="3" id="KW-1185">Reference proteome</keyword>